<dbReference type="Pfam" id="PF00480">
    <property type="entry name" value="ROK"/>
    <property type="match status" value="1"/>
</dbReference>
<evidence type="ECO:0000313" key="10">
    <source>
        <dbReference type="Proteomes" id="UP000604001"/>
    </source>
</evidence>
<accession>A0ABR6U367</accession>
<dbReference type="RefSeq" id="WP_186344045.1">
    <property type="nucleotide sequence ID" value="NZ_BMMR01000001.1"/>
</dbReference>
<keyword evidence="10" id="KW-1185">Reference proteome</keyword>
<dbReference type="PANTHER" id="PTHR18964">
    <property type="entry name" value="ROK (REPRESSOR, ORF, KINASE) FAMILY"/>
    <property type="match status" value="1"/>
</dbReference>
<name>A0ABR6U367_9ACTN</name>
<dbReference type="NCBIfam" id="TIGR00744">
    <property type="entry name" value="ROK_glcA_fam"/>
    <property type="match status" value="1"/>
</dbReference>
<dbReference type="Proteomes" id="UP000604001">
    <property type="component" value="Unassembled WGS sequence"/>
</dbReference>
<evidence type="ECO:0000256" key="5">
    <source>
        <dbReference type="ARBA" id="ARBA00022741"/>
    </source>
</evidence>
<dbReference type="PANTHER" id="PTHR18964:SF173">
    <property type="entry name" value="GLUCOKINASE"/>
    <property type="match status" value="1"/>
</dbReference>
<dbReference type="CDD" id="cd24061">
    <property type="entry name" value="ASKHA_NBD_ROK_SgGLK-like"/>
    <property type="match status" value="1"/>
</dbReference>
<evidence type="ECO:0000256" key="1">
    <source>
        <dbReference type="ARBA" id="ARBA00006479"/>
    </source>
</evidence>
<organism evidence="9 10">
    <name type="scientific">Nocardioides deserti</name>
    <dbReference type="NCBI Taxonomy" id="1588644"/>
    <lineage>
        <taxon>Bacteria</taxon>
        <taxon>Bacillati</taxon>
        <taxon>Actinomycetota</taxon>
        <taxon>Actinomycetes</taxon>
        <taxon>Propionibacteriales</taxon>
        <taxon>Nocardioidaceae</taxon>
        <taxon>Nocardioides</taxon>
    </lineage>
</organism>
<dbReference type="GO" id="GO:0004340">
    <property type="term" value="F:glucokinase activity"/>
    <property type="evidence" value="ECO:0007669"/>
    <property type="project" value="UniProtKB-EC"/>
</dbReference>
<evidence type="ECO:0000256" key="7">
    <source>
        <dbReference type="ARBA" id="ARBA00022840"/>
    </source>
</evidence>
<keyword evidence="4 9" id="KW-0808">Transferase</keyword>
<dbReference type="InterPro" id="IPR000600">
    <property type="entry name" value="ROK"/>
</dbReference>
<reference evidence="9 10" key="1">
    <citation type="submission" date="2020-08" db="EMBL/GenBank/DDBJ databases">
        <title>novel species in genus Nocardioides.</title>
        <authorList>
            <person name="Zhang G."/>
        </authorList>
    </citation>
    <scope>NUCLEOTIDE SEQUENCE [LARGE SCALE GENOMIC DNA]</scope>
    <source>
        <strain evidence="9 10">SC8A-24</strain>
    </source>
</reference>
<keyword evidence="5" id="KW-0547">Nucleotide-binding</keyword>
<evidence type="ECO:0000256" key="8">
    <source>
        <dbReference type="ARBA" id="ARBA00032386"/>
    </source>
</evidence>
<evidence type="ECO:0000256" key="3">
    <source>
        <dbReference type="ARBA" id="ARBA00014701"/>
    </source>
</evidence>
<proteinExistence type="inferred from homology"/>
<dbReference type="InterPro" id="IPR043129">
    <property type="entry name" value="ATPase_NBD"/>
</dbReference>
<evidence type="ECO:0000256" key="2">
    <source>
        <dbReference type="ARBA" id="ARBA00012323"/>
    </source>
</evidence>
<evidence type="ECO:0000313" key="9">
    <source>
        <dbReference type="EMBL" id="MBC2958735.1"/>
    </source>
</evidence>
<evidence type="ECO:0000256" key="6">
    <source>
        <dbReference type="ARBA" id="ARBA00022777"/>
    </source>
</evidence>
<evidence type="ECO:0000256" key="4">
    <source>
        <dbReference type="ARBA" id="ARBA00022679"/>
    </source>
</evidence>
<comment type="similarity">
    <text evidence="1">Belongs to the ROK (NagC/XylR) family.</text>
</comment>
<dbReference type="EMBL" id="JACMYC010000001">
    <property type="protein sequence ID" value="MBC2958735.1"/>
    <property type="molecule type" value="Genomic_DNA"/>
</dbReference>
<dbReference type="InterPro" id="IPR049874">
    <property type="entry name" value="ROK_cs"/>
</dbReference>
<gene>
    <name evidence="9" type="ORF">H7344_00320</name>
</gene>
<dbReference type="SUPFAM" id="SSF53067">
    <property type="entry name" value="Actin-like ATPase domain"/>
    <property type="match status" value="1"/>
</dbReference>
<dbReference type="InterPro" id="IPR004654">
    <property type="entry name" value="ROK_glcA"/>
</dbReference>
<protein>
    <recommendedName>
        <fullName evidence="3">Glucokinase</fullName>
        <ecNumber evidence="2">2.7.1.2</ecNumber>
    </recommendedName>
    <alternativeName>
        <fullName evidence="8">Glucose kinase</fullName>
    </alternativeName>
</protein>
<dbReference type="EC" id="2.7.1.2" evidence="2"/>
<sequence length="313" mass="32069">MTLTCGVDVGGTKIAGGVVDEQGTVLEELKVESPATDAEAIEDAIAGLVTELRTRHEITAVGVGAAGYVDKARAVVMFAPNIAWRDVPLKAELEQRVQLPVVVENDANAAAWGEFAFGAGHDVDDLLLVTVGTGIGGGIVLDGLLHRGAFGAGAEIGHMRVVPDGIRCGCGNRGCFEQYASGSALVRDARAEAVRGTPEARALLARAGGDPLGITGPLITESARAGDPFSVGRLAELGRWLGEGIASLTAVLDPAVVVIGGGVSEAGELLLGPIRTAFVAELPARGHRPTLEIRRATLGNRAGLIGAADLARR</sequence>
<dbReference type="PROSITE" id="PS01125">
    <property type="entry name" value="ROK"/>
    <property type="match status" value="1"/>
</dbReference>
<keyword evidence="7" id="KW-0067">ATP-binding</keyword>
<keyword evidence="6" id="KW-0418">Kinase</keyword>
<dbReference type="Gene3D" id="3.30.420.40">
    <property type="match status" value="2"/>
</dbReference>
<comment type="caution">
    <text evidence="9">The sequence shown here is derived from an EMBL/GenBank/DDBJ whole genome shotgun (WGS) entry which is preliminary data.</text>
</comment>